<comment type="subcellular location">
    <subcellularLocation>
        <location evidence="1">Cell projection</location>
        <location evidence="1">Cilium membrane</location>
        <topology evidence="1">Multi-pass membrane protein</topology>
    </subcellularLocation>
</comment>
<evidence type="ECO:0000256" key="1">
    <source>
        <dbReference type="ARBA" id="ARBA00004272"/>
    </source>
</evidence>
<keyword evidence="8 12" id="KW-0472">Membrane</keyword>
<evidence type="ECO:0000256" key="10">
    <source>
        <dbReference type="ARBA" id="ARBA00023273"/>
    </source>
</evidence>
<evidence type="ECO:0000256" key="9">
    <source>
        <dbReference type="ARBA" id="ARBA00023180"/>
    </source>
</evidence>
<name>A0A226EZA3_FOLCA</name>
<evidence type="ECO:0000256" key="4">
    <source>
        <dbReference type="ARBA" id="ARBA00022475"/>
    </source>
</evidence>
<protein>
    <recommendedName>
        <fullName evidence="3">Transmembrane protein 231</fullName>
    </recommendedName>
</protein>
<comment type="function">
    <text evidence="11">Transmembrane component of the tectonic-like complex, a complex localized at the transition zone of primary cilia and acting as a barrier that prevents diffusion of transmembrane proteins between the cilia and plasma membranes. Required for ciliogenesis and sonic hedgehog/SHH signaling.</text>
</comment>
<dbReference type="AlphaFoldDB" id="A0A226EZA3"/>
<dbReference type="OrthoDB" id="426438at2759"/>
<evidence type="ECO:0000313" key="14">
    <source>
        <dbReference type="Proteomes" id="UP000198287"/>
    </source>
</evidence>
<reference evidence="13 14" key="1">
    <citation type="submission" date="2015-12" db="EMBL/GenBank/DDBJ databases">
        <title>The genome of Folsomia candida.</title>
        <authorList>
            <person name="Faddeeva A."/>
            <person name="Derks M.F."/>
            <person name="Anvar Y."/>
            <person name="Smit S."/>
            <person name="Van Straalen N."/>
            <person name="Roelofs D."/>
        </authorList>
    </citation>
    <scope>NUCLEOTIDE SEQUENCE [LARGE SCALE GENOMIC DNA]</scope>
    <source>
        <strain evidence="13 14">VU population</strain>
        <tissue evidence="13">Whole body</tissue>
    </source>
</reference>
<dbReference type="PANTHER" id="PTHR14605:SF1">
    <property type="entry name" value="TRANSMEMBRANE PROTEIN 231"/>
    <property type="match status" value="1"/>
</dbReference>
<dbReference type="PANTHER" id="PTHR14605">
    <property type="entry name" value="CHST5 PROTEIN"/>
    <property type="match status" value="1"/>
</dbReference>
<dbReference type="OMA" id="PALYTRY"/>
<evidence type="ECO:0000256" key="11">
    <source>
        <dbReference type="ARBA" id="ARBA00024803"/>
    </source>
</evidence>
<keyword evidence="6 12" id="KW-1133">Transmembrane helix</keyword>
<keyword evidence="10" id="KW-0966">Cell projection</keyword>
<dbReference type="Pfam" id="PF10149">
    <property type="entry name" value="TM231"/>
    <property type="match status" value="1"/>
</dbReference>
<evidence type="ECO:0000256" key="5">
    <source>
        <dbReference type="ARBA" id="ARBA00022692"/>
    </source>
</evidence>
<sequence>MTTSYSENIRVRYVSQGCSKATFFNTVICIISVILPYLLCYRSQGFWIKLERFREQPEILWKHEILLILDAKDQNGKSESLIWTTFPGLKSMLLGNELTPFVTSREADSNFDNVRDFLEFTITIPISTNISVYGIELILLFEYKLHSYAMMEMESMVFVSKKFGTVGNAYEFVGDMGLVQKEPLWNRYIDHRYNFPVVPRDSSRLEDYMLTNIMHAYAHRNVSTVLKNNYDLWLTSPHISSEFSIKGRINYIQETYECWAGLWETLKWAWVQYFAVFIITYMILKKFQGTVHKAKIFDTYLVVPWEKRLGTQPTF</sequence>
<keyword evidence="9" id="KW-0325">Glycoprotein</keyword>
<dbReference type="EMBL" id="LNIX01000001">
    <property type="protein sequence ID" value="OXA62454.1"/>
    <property type="molecule type" value="Genomic_DNA"/>
</dbReference>
<dbReference type="GO" id="GO:0035869">
    <property type="term" value="C:ciliary transition zone"/>
    <property type="evidence" value="ECO:0007669"/>
    <property type="project" value="TreeGrafter"/>
</dbReference>
<evidence type="ECO:0000256" key="6">
    <source>
        <dbReference type="ARBA" id="ARBA00022989"/>
    </source>
</evidence>
<dbReference type="GO" id="GO:0060170">
    <property type="term" value="C:ciliary membrane"/>
    <property type="evidence" value="ECO:0007669"/>
    <property type="project" value="UniProtKB-SubCell"/>
</dbReference>
<evidence type="ECO:0000256" key="2">
    <source>
        <dbReference type="ARBA" id="ARBA00009082"/>
    </source>
</evidence>
<comment type="caution">
    <text evidence="13">The sequence shown here is derived from an EMBL/GenBank/DDBJ whole genome shotgun (WGS) entry which is preliminary data.</text>
</comment>
<dbReference type="STRING" id="158441.A0A226EZA3"/>
<keyword evidence="14" id="KW-1185">Reference proteome</keyword>
<organism evidence="13 14">
    <name type="scientific">Folsomia candida</name>
    <name type="common">Springtail</name>
    <dbReference type="NCBI Taxonomy" id="158441"/>
    <lineage>
        <taxon>Eukaryota</taxon>
        <taxon>Metazoa</taxon>
        <taxon>Ecdysozoa</taxon>
        <taxon>Arthropoda</taxon>
        <taxon>Hexapoda</taxon>
        <taxon>Collembola</taxon>
        <taxon>Entomobryomorpha</taxon>
        <taxon>Isotomoidea</taxon>
        <taxon>Isotomidae</taxon>
        <taxon>Proisotominae</taxon>
        <taxon>Folsomia</taxon>
    </lineage>
</organism>
<keyword evidence="7" id="KW-0969">Cilium</keyword>
<evidence type="ECO:0000313" key="13">
    <source>
        <dbReference type="EMBL" id="OXA62454.1"/>
    </source>
</evidence>
<evidence type="ECO:0000256" key="7">
    <source>
        <dbReference type="ARBA" id="ARBA00023069"/>
    </source>
</evidence>
<comment type="similarity">
    <text evidence="2">Belongs to the TMEM231 family.</text>
</comment>
<evidence type="ECO:0000256" key="8">
    <source>
        <dbReference type="ARBA" id="ARBA00023136"/>
    </source>
</evidence>
<proteinExistence type="inferred from homology"/>
<dbReference type="Proteomes" id="UP000198287">
    <property type="component" value="Unassembled WGS sequence"/>
</dbReference>
<dbReference type="GO" id="GO:0032880">
    <property type="term" value="P:regulation of protein localization"/>
    <property type="evidence" value="ECO:0007669"/>
    <property type="project" value="TreeGrafter"/>
</dbReference>
<gene>
    <name evidence="13" type="ORF">Fcan01_01789</name>
</gene>
<accession>A0A226EZA3</accession>
<keyword evidence="5 12" id="KW-0812">Transmembrane</keyword>
<keyword evidence="4" id="KW-1003">Cell membrane</keyword>
<evidence type="ECO:0000256" key="3">
    <source>
        <dbReference type="ARBA" id="ARBA00015087"/>
    </source>
</evidence>
<dbReference type="InterPro" id="IPR019306">
    <property type="entry name" value="TMEM231"/>
</dbReference>
<evidence type="ECO:0000256" key="12">
    <source>
        <dbReference type="SAM" id="Phobius"/>
    </source>
</evidence>
<dbReference type="GO" id="GO:0060271">
    <property type="term" value="P:cilium assembly"/>
    <property type="evidence" value="ECO:0007669"/>
    <property type="project" value="TreeGrafter"/>
</dbReference>
<feature type="transmembrane region" description="Helical" evidence="12">
    <location>
        <begin position="21"/>
        <end position="39"/>
    </location>
</feature>